<dbReference type="RefSeq" id="XP_069208522.1">
    <property type="nucleotide sequence ID" value="XM_069353880.1"/>
</dbReference>
<keyword evidence="2" id="KW-1133">Transmembrane helix</keyword>
<proteinExistence type="predicted"/>
<protein>
    <submittedName>
        <fullName evidence="4">Uncharacterized protein</fullName>
    </submittedName>
</protein>
<reference evidence="4 5" key="1">
    <citation type="submission" date="2023-08" db="EMBL/GenBank/DDBJ databases">
        <title>Annotated Genome Sequence of Vanrija albida AlHP1.</title>
        <authorList>
            <person name="Herzog R."/>
        </authorList>
    </citation>
    <scope>NUCLEOTIDE SEQUENCE [LARGE SCALE GENOMIC DNA]</scope>
    <source>
        <strain evidence="4 5">AlHP1</strain>
    </source>
</reference>
<name>A0ABR3Q1J8_9TREE</name>
<accession>A0ABR3Q1J8</accession>
<evidence type="ECO:0000313" key="5">
    <source>
        <dbReference type="Proteomes" id="UP001565368"/>
    </source>
</evidence>
<keyword evidence="2" id="KW-0472">Membrane</keyword>
<dbReference type="Proteomes" id="UP001565368">
    <property type="component" value="Unassembled WGS sequence"/>
</dbReference>
<sequence length="403" mass="42027">MLFRSAYALLAVLPAVLAQDESSAPPSIVTDPPAVTSLIPSESLPPPVSPVSVNPNSEGSGTGTIVTDPIRTTDRPAPTDIPTISPNVTGSATIQPVPGPSPSTPSVAGGNDTIPEVLVPYVQKYLSNISFYFPKKGDWWVTAPNATHPNFLWLKGAGLLNVTADLNVTSENNVTVDGNTTTVDGNVTAELNTTGGLNATLEGNHTAELNATDFNGQFNGTATIDNHTVEVNTTVEANGTVVEVNATAEINGTQHNVSVTADLNSTLLHYKYRITLRNNNTQLLALPRTIVYGSGKVGYNATEFELPSNFSYPLETNSSAPAGKGYFLHAEFTDSERQTLAIITSDAFEIRNGTNATYPADYVPGNKTSDDHAVSAGSATLSTGFAGVGGLVTLAAVALAVVV</sequence>
<dbReference type="GeneID" id="95986434"/>
<feature type="transmembrane region" description="Helical" evidence="2">
    <location>
        <begin position="384"/>
        <end position="402"/>
    </location>
</feature>
<evidence type="ECO:0000256" key="2">
    <source>
        <dbReference type="SAM" id="Phobius"/>
    </source>
</evidence>
<evidence type="ECO:0000313" key="4">
    <source>
        <dbReference type="EMBL" id="KAL1408578.1"/>
    </source>
</evidence>
<keyword evidence="5" id="KW-1185">Reference proteome</keyword>
<feature type="chain" id="PRO_5047364834" evidence="3">
    <location>
        <begin position="19"/>
        <end position="403"/>
    </location>
</feature>
<gene>
    <name evidence="4" type="ORF">Q8F55_005391</name>
</gene>
<keyword evidence="2" id="KW-0812">Transmembrane</keyword>
<feature type="region of interest" description="Disordered" evidence="1">
    <location>
        <begin position="22"/>
        <end position="109"/>
    </location>
</feature>
<evidence type="ECO:0000256" key="3">
    <source>
        <dbReference type="SAM" id="SignalP"/>
    </source>
</evidence>
<keyword evidence="3" id="KW-0732">Signal</keyword>
<organism evidence="4 5">
    <name type="scientific">Vanrija albida</name>
    <dbReference type="NCBI Taxonomy" id="181172"/>
    <lineage>
        <taxon>Eukaryota</taxon>
        <taxon>Fungi</taxon>
        <taxon>Dikarya</taxon>
        <taxon>Basidiomycota</taxon>
        <taxon>Agaricomycotina</taxon>
        <taxon>Tremellomycetes</taxon>
        <taxon>Trichosporonales</taxon>
        <taxon>Trichosporonaceae</taxon>
        <taxon>Vanrija</taxon>
    </lineage>
</organism>
<feature type="signal peptide" evidence="3">
    <location>
        <begin position="1"/>
        <end position="18"/>
    </location>
</feature>
<comment type="caution">
    <text evidence="4">The sequence shown here is derived from an EMBL/GenBank/DDBJ whole genome shotgun (WGS) entry which is preliminary data.</text>
</comment>
<feature type="compositionally biased region" description="Polar residues" evidence="1">
    <location>
        <begin position="82"/>
        <end position="94"/>
    </location>
</feature>
<dbReference type="EMBL" id="JBBXJM010000004">
    <property type="protein sequence ID" value="KAL1408578.1"/>
    <property type="molecule type" value="Genomic_DNA"/>
</dbReference>
<evidence type="ECO:0000256" key="1">
    <source>
        <dbReference type="SAM" id="MobiDB-lite"/>
    </source>
</evidence>